<comment type="caution">
    <text evidence="1">The sequence shown here is derived from an EMBL/GenBank/DDBJ whole genome shotgun (WGS) entry which is preliminary data.</text>
</comment>
<protein>
    <submittedName>
        <fullName evidence="1">Uncharacterized protein</fullName>
    </submittedName>
</protein>
<organism evidence="1 2">
    <name type="scientific">Papaver atlanticum</name>
    <dbReference type="NCBI Taxonomy" id="357466"/>
    <lineage>
        <taxon>Eukaryota</taxon>
        <taxon>Viridiplantae</taxon>
        <taxon>Streptophyta</taxon>
        <taxon>Embryophyta</taxon>
        <taxon>Tracheophyta</taxon>
        <taxon>Spermatophyta</taxon>
        <taxon>Magnoliopsida</taxon>
        <taxon>Ranunculales</taxon>
        <taxon>Papaveraceae</taxon>
        <taxon>Papaveroideae</taxon>
        <taxon>Papaver</taxon>
    </lineage>
</organism>
<dbReference type="Proteomes" id="UP001202328">
    <property type="component" value="Unassembled WGS sequence"/>
</dbReference>
<evidence type="ECO:0000313" key="2">
    <source>
        <dbReference type="Proteomes" id="UP001202328"/>
    </source>
</evidence>
<dbReference type="AlphaFoldDB" id="A0AAD4SVB2"/>
<proteinExistence type="predicted"/>
<name>A0AAD4SVB2_9MAGN</name>
<gene>
    <name evidence="1" type="ORF">MKW98_013549</name>
</gene>
<accession>A0AAD4SVB2</accession>
<reference evidence="1" key="1">
    <citation type="submission" date="2022-04" db="EMBL/GenBank/DDBJ databases">
        <title>A functionally conserved STORR gene fusion in Papaver species that diverged 16.8 million years ago.</title>
        <authorList>
            <person name="Catania T."/>
        </authorList>
    </citation>
    <scope>NUCLEOTIDE SEQUENCE</scope>
    <source>
        <strain evidence="1">S-188037</strain>
    </source>
</reference>
<sequence>MDIRFRDWVCMNEKFEMIVLFSCKAFCIVCSKDDQKQIVVDSLKHRAGRPVVNTVDPLGY</sequence>
<keyword evidence="2" id="KW-1185">Reference proteome</keyword>
<evidence type="ECO:0000313" key="1">
    <source>
        <dbReference type="EMBL" id="KAI3923015.1"/>
    </source>
</evidence>
<dbReference type="EMBL" id="JAJJMB010008589">
    <property type="protein sequence ID" value="KAI3923015.1"/>
    <property type="molecule type" value="Genomic_DNA"/>
</dbReference>